<organism evidence="1 2">
    <name type="scientific">Beggiatoa alba B18LD</name>
    <dbReference type="NCBI Taxonomy" id="395493"/>
    <lineage>
        <taxon>Bacteria</taxon>
        <taxon>Pseudomonadati</taxon>
        <taxon>Pseudomonadota</taxon>
        <taxon>Gammaproteobacteria</taxon>
        <taxon>Thiotrichales</taxon>
        <taxon>Thiotrichaceae</taxon>
        <taxon>Beggiatoa</taxon>
    </lineage>
</organism>
<dbReference type="Proteomes" id="UP000005744">
    <property type="component" value="Unassembled WGS sequence"/>
</dbReference>
<sequence length="193" mass="22088">MNADNWQDPERYLPSAHTAITLQEGHLVLDALSAFQRILLITDGTLTELLEAYLQEPIHVVKLAETLQASPQAIPALEIQQGQGIIQRDILLQGKHSGKNWLYAESIIVPDRLSPEFREQLLTSQVPIGKLWLAHRLETFKEKLSFCTEPAQQRAHHFALENDDILFSRTYRVFSQGKAIMLITEKFPQAFYR</sequence>
<proteinExistence type="predicted"/>
<name>I3CDH7_9GAMM</name>
<accession>I3CDH7</accession>
<dbReference type="SUPFAM" id="SSF64288">
    <property type="entry name" value="Chorismate lyase-like"/>
    <property type="match status" value="1"/>
</dbReference>
<dbReference type="Gene3D" id="3.40.1410.10">
    <property type="entry name" value="Chorismate lyase-like"/>
    <property type="match status" value="1"/>
</dbReference>
<dbReference type="HOGENOM" id="CLU_107938_0_0_6"/>
<evidence type="ECO:0000313" key="1">
    <source>
        <dbReference type="EMBL" id="EIJ41670.1"/>
    </source>
</evidence>
<reference evidence="1 2" key="1">
    <citation type="submission" date="2011-11" db="EMBL/GenBank/DDBJ databases">
        <title>Improved High-Quality Draft sequence of Beggiatoa alba B18lD.</title>
        <authorList>
            <consortium name="US DOE Joint Genome Institute"/>
            <person name="Lucas S."/>
            <person name="Han J."/>
            <person name="Lapidus A."/>
            <person name="Cheng J.-F."/>
            <person name="Goodwin L."/>
            <person name="Pitluck S."/>
            <person name="Peters L."/>
            <person name="Mikhailova N."/>
            <person name="Held B."/>
            <person name="Detter J.C."/>
            <person name="Han C."/>
            <person name="Tapia R."/>
            <person name="Land M."/>
            <person name="Hauser L."/>
            <person name="Kyrpides N."/>
            <person name="Ivanova N."/>
            <person name="Pagani I."/>
            <person name="Samuel K."/>
            <person name="Teske A."/>
            <person name="Mueller J."/>
            <person name="Woyke T."/>
        </authorList>
    </citation>
    <scope>NUCLEOTIDE SEQUENCE [LARGE SCALE GENOMIC DNA]</scope>
    <source>
        <strain evidence="1 2">B18LD</strain>
    </source>
</reference>
<dbReference type="eggNOG" id="COG3161">
    <property type="taxonomic scope" value="Bacteria"/>
</dbReference>
<dbReference type="InterPro" id="IPR002800">
    <property type="entry name" value="Rv2949c-like"/>
</dbReference>
<dbReference type="RefSeq" id="WP_002683800.1">
    <property type="nucleotide sequence ID" value="NZ_JH600070.1"/>
</dbReference>
<dbReference type="OrthoDB" id="6297849at2"/>
<dbReference type="Pfam" id="PF01947">
    <property type="entry name" value="Rv2949c-like"/>
    <property type="match status" value="1"/>
</dbReference>
<keyword evidence="2" id="KW-1185">Reference proteome</keyword>
<dbReference type="EMBL" id="JH600070">
    <property type="protein sequence ID" value="EIJ41670.1"/>
    <property type="molecule type" value="Genomic_DNA"/>
</dbReference>
<protein>
    <submittedName>
        <fullName evidence="1">4-hydroxybenzoate synthetase (Chorismate lyase)</fullName>
    </submittedName>
</protein>
<dbReference type="InterPro" id="IPR028978">
    <property type="entry name" value="Chorismate_lyase_/UTRA_dom_sf"/>
</dbReference>
<dbReference type="GO" id="GO:0016829">
    <property type="term" value="F:lyase activity"/>
    <property type="evidence" value="ECO:0007669"/>
    <property type="project" value="UniProtKB-KW"/>
</dbReference>
<keyword evidence="1" id="KW-0456">Lyase</keyword>
<dbReference type="AlphaFoldDB" id="I3CDH7"/>
<gene>
    <name evidence="1" type="ORF">BegalDRAFT_0759</name>
</gene>
<evidence type="ECO:0000313" key="2">
    <source>
        <dbReference type="Proteomes" id="UP000005744"/>
    </source>
</evidence>
<dbReference type="STRING" id="395493.BegalDRAFT_0759"/>